<keyword evidence="1" id="KW-0732">Signal</keyword>
<keyword evidence="3" id="KW-1185">Reference proteome</keyword>
<evidence type="ECO:0008006" key="4">
    <source>
        <dbReference type="Google" id="ProtNLM"/>
    </source>
</evidence>
<dbReference type="EMBL" id="SZQL01000010">
    <property type="protein sequence ID" value="TKK67724.1"/>
    <property type="molecule type" value="Genomic_DNA"/>
</dbReference>
<comment type="caution">
    <text evidence="2">The sequence shown here is derived from an EMBL/GenBank/DDBJ whole genome shotgun (WGS) entry which is preliminary data.</text>
</comment>
<dbReference type="PROSITE" id="PS51257">
    <property type="entry name" value="PROKAR_LIPOPROTEIN"/>
    <property type="match status" value="1"/>
</dbReference>
<evidence type="ECO:0000313" key="2">
    <source>
        <dbReference type="EMBL" id="TKK67724.1"/>
    </source>
</evidence>
<evidence type="ECO:0000313" key="3">
    <source>
        <dbReference type="Proteomes" id="UP000305848"/>
    </source>
</evidence>
<evidence type="ECO:0000256" key="1">
    <source>
        <dbReference type="SAM" id="SignalP"/>
    </source>
</evidence>
<gene>
    <name evidence="2" type="ORF">FC093_13315</name>
</gene>
<dbReference type="RefSeq" id="WP_137262289.1">
    <property type="nucleotide sequence ID" value="NZ_SZQL01000010.1"/>
</dbReference>
<sequence length="343" mass="40027">MKTTQFILLLVIALICITTACRKTVDVTSTTLNTGTQQQTDEAGIGIYPFNKNRCLLTQNLYEDGSGITIFYNDHKNADSVYFGLPGSPWLRVYAKYDEFDRLREIHWANFDGPIEKDYQLLTYAKGILPNQLKYIAADYKEAGFTDSVNAIWRFKYNLRGNVTTIDFVNLFWVPVARYKVSYEYDGQDNLAKVTRDYQDLYTLTVDKIDYDRKPNIWGGNFWFKFLFMTQPIPSYDDLQSRNNIREDKGVYSGPDQGFHEWYKYEYNDKGFASHQFDSSYYYYISDTSTYVINLYNLSTCDVLRPDLRSPVIAPKNTLSLPKYMTKQAYPWILMPGKKGLMR</sequence>
<reference evidence="2 3" key="1">
    <citation type="submission" date="2019-05" db="EMBL/GenBank/DDBJ databases">
        <title>Panacibacter sp. strain 17mud1-8 Genome sequencing and assembly.</title>
        <authorList>
            <person name="Chhetri G."/>
        </authorList>
    </citation>
    <scope>NUCLEOTIDE SEQUENCE [LARGE SCALE GENOMIC DNA]</scope>
    <source>
        <strain evidence="2 3">17mud1-8</strain>
    </source>
</reference>
<protein>
    <recommendedName>
        <fullName evidence="4">DUF4595 domain-containing protein</fullName>
    </recommendedName>
</protein>
<name>A0A4U3L0P3_9BACT</name>
<dbReference type="AlphaFoldDB" id="A0A4U3L0P3"/>
<proteinExistence type="predicted"/>
<organism evidence="2 3">
    <name type="scientific">Ilyomonas limi</name>
    <dbReference type="NCBI Taxonomy" id="2575867"/>
    <lineage>
        <taxon>Bacteria</taxon>
        <taxon>Pseudomonadati</taxon>
        <taxon>Bacteroidota</taxon>
        <taxon>Chitinophagia</taxon>
        <taxon>Chitinophagales</taxon>
        <taxon>Chitinophagaceae</taxon>
        <taxon>Ilyomonas</taxon>
    </lineage>
</organism>
<feature type="signal peptide" evidence="1">
    <location>
        <begin position="1"/>
        <end position="22"/>
    </location>
</feature>
<feature type="chain" id="PRO_5020946744" description="DUF4595 domain-containing protein" evidence="1">
    <location>
        <begin position="23"/>
        <end position="343"/>
    </location>
</feature>
<dbReference type="Proteomes" id="UP000305848">
    <property type="component" value="Unassembled WGS sequence"/>
</dbReference>
<accession>A0A4U3L0P3</accession>